<evidence type="ECO:0000259" key="2">
    <source>
        <dbReference type="Pfam" id="PF00144"/>
    </source>
</evidence>
<keyword evidence="4" id="KW-1185">Reference proteome</keyword>
<evidence type="ECO:0000313" key="3">
    <source>
        <dbReference type="EMBL" id="GAA4616566.1"/>
    </source>
</evidence>
<gene>
    <name evidence="3" type="ORF">GCM10023195_73690</name>
</gene>
<keyword evidence="1" id="KW-0732">Signal</keyword>
<dbReference type="InterPro" id="IPR001466">
    <property type="entry name" value="Beta-lactam-related"/>
</dbReference>
<comment type="caution">
    <text evidence="3">The sequence shown here is derived from an EMBL/GenBank/DDBJ whole genome shotgun (WGS) entry which is preliminary data.</text>
</comment>
<dbReference type="Pfam" id="PF00144">
    <property type="entry name" value="Beta-lactamase"/>
    <property type="match status" value="1"/>
</dbReference>
<proteinExistence type="predicted"/>
<feature type="domain" description="Beta-lactamase-related" evidence="2">
    <location>
        <begin position="54"/>
        <end position="370"/>
    </location>
</feature>
<organism evidence="3 4">
    <name type="scientific">Actinoallomurus liliacearum</name>
    <dbReference type="NCBI Taxonomy" id="1080073"/>
    <lineage>
        <taxon>Bacteria</taxon>
        <taxon>Bacillati</taxon>
        <taxon>Actinomycetota</taxon>
        <taxon>Actinomycetes</taxon>
        <taxon>Streptosporangiales</taxon>
        <taxon>Thermomonosporaceae</taxon>
        <taxon>Actinoallomurus</taxon>
    </lineage>
</organism>
<keyword evidence="3" id="KW-0378">Hydrolase</keyword>
<dbReference type="PANTHER" id="PTHR46825">
    <property type="entry name" value="D-ALANYL-D-ALANINE-CARBOXYPEPTIDASE/ENDOPEPTIDASE AMPH"/>
    <property type="match status" value="1"/>
</dbReference>
<accession>A0ABP8TU41</accession>
<protein>
    <submittedName>
        <fullName evidence="3">Serine hydrolase domain-containing protein</fullName>
    </submittedName>
</protein>
<dbReference type="InterPro" id="IPR012338">
    <property type="entry name" value="Beta-lactam/transpept-like"/>
</dbReference>
<reference evidence="4" key="1">
    <citation type="journal article" date="2019" name="Int. J. Syst. Evol. Microbiol.">
        <title>The Global Catalogue of Microorganisms (GCM) 10K type strain sequencing project: providing services to taxonomists for standard genome sequencing and annotation.</title>
        <authorList>
            <consortium name="The Broad Institute Genomics Platform"/>
            <consortium name="The Broad Institute Genome Sequencing Center for Infectious Disease"/>
            <person name="Wu L."/>
            <person name="Ma J."/>
        </authorList>
    </citation>
    <scope>NUCLEOTIDE SEQUENCE [LARGE SCALE GENOMIC DNA]</scope>
    <source>
        <strain evidence="4">JCM 17938</strain>
    </source>
</reference>
<feature type="chain" id="PRO_5045044702" evidence="1">
    <location>
        <begin position="32"/>
        <end position="387"/>
    </location>
</feature>
<name>A0ABP8TU41_9ACTN</name>
<evidence type="ECO:0000313" key="4">
    <source>
        <dbReference type="Proteomes" id="UP001500212"/>
    </source>
</evidence>
<dbReference type="SUPFAM" id="SSF56601">
    <property type="entry name" value="beta-lactamase/transpeptidase-like"/>
    <property type="match status" value="1"/>
</dbReference>
<dbReference type="PANTHER" id="PTHR46825:SF7">
    <property type="entry name" value="D-ALANYL-D-ALANINE CARBOXYPEPTIDASE"/>
    <property type="match status" value="1"/>
</dbReference>
<evidence type="ECO:0000256" key="1">
    <source>
        <dbReference type="SAM" id="SignalP"/>
    </source>
</evidence>
<sequence>MARAGTVARRATAGLLAAAVVTTVGAPLAYAADRQTPTKATSGTADGRQPKGLRTAVDRLVADGQPGVIVMTRRGNKVAHLGAGVADQETGTPMDPRLQIRIASISKTFTATVLLQLVAEHRLSLDDTVDHWLPGVVRAGGNDGRHITVRNLLQHTSGLNEYALDPRIQTQPERVWKPQELVDIALEKKPLFEPGKGWSYANTNYILAGMIIEKVTGHRVESEIGRRIIRPLGLKHTSMPQGTGFSGPYVHGYYGSYGDVSTLISPSSGWTSGGMISTVDDVAKFHRALFTGRLLPRAQQRELTTTRAVIDDGTPENYGLGVYRVRLRCGSAWGHDGGWPGYRTWAYTSKDGKRQAIISYNQTDEKLQADPNFRADLKKVTEAAFCG</sequence>
<dbReference type="GO" id="GO:0016787">
    <property type="term" value="F:hydrolase activity"/>
    <property type="evidence" value="ECO:0007669"/>
    <property type="project" value="UniProtKB-KW"/>
</dbReference>
<dbReference type="InterPro" id="IPR050491">
    <property type="entry name" value="AmpC-like"/>
</dbReference>
<dbReference type="Proteomes" id="UP001500212">
    <property type="component" value="Unassembled WGS sequence"/>
</dbReference>
<dbReference type="EMBL" id="BAABHJ010000034">
    <property type="protein sequence ID" value="GAA4616566.1"/>
    <property type="molecule type" value="Genomic_DNA"/>
</dbReference>
<feature type="signal peptide" evidence="1">
    <location>
        <begin position="1"/>
        <end position="31"/>
    </location>
</feature>
<dbReference type="Gene3D" id="3.40.710.10">
    <property type="entry name" value="DD-peptidase/beta-lactamase superfamily"/>
    <property type="match status" value="1"/>
</dbReference>